<proteinExistence type="predicted"/>
<organism evidence="2 3">
    <name type="scientific">Schizophyllum amplum</name>
    <dbReference type="NCBI Taxonomy" id="97359"/>
    <lineage>
        <taxon>Eukaryota</taxon>
        <taxon>Fungi</taxon>
        <taxon>Dikarya</taxon>
        <taxon>Basidiomycota</taxon>
        <taxon>Agaricomycotina</taxon>
        <taxon>Agaricomycetes</taxon>
        <taxon>Agaricomycetidae</taxon>
        <taxon>Agaricales</taxon>
        <taxon>Schizophyllaceae</taxon>
        <taxon>Schizophyllum</taxon>
    </lineage>
</organism>
<feature type="region of interest" description="Disordered" evidence="1">
    <location>
        <begin position="62"/>
        <end position="89"/>
    </location>
</feature>
<dbReference type="AlphaFoldDB" id="A0A550CB50"/>
<evidence type="ECO:0000256" key="1">
    <source>
        <dbReference type="SAM" id="MobiDB-lite"/>
    </source>
</evidence>
<dbReference type="OrthoDB" id="10551043at2759"/>
<name>A0A550CB50_9AGAR</name>
<comment type="caution">
    <text evidence="2">The sequence shown here is derived from an EMBL/GenBank/DDBJ whole genome shotgun (WGS) entry which is preliminary data.</text>
</comment>
<keyword evidence="3" id="KW-1185">Reference proteome</keyword>
<sequence>MDDNQFRHILKKDQDFYNLFLRTIASDTGVLLSADHAERQRLYGRILSEYATNNERLRSLHGHAGRAPQISTVPDASVGPDRAPSSLTAAPAVQEDNDSLPVSQPPHVPYHQNNALGLLVSASSVPAVKSSRIEYDNAYNAVVHPLPSRIVPFGQSLPPTPSDWVQTEELGAAEADNGTHEIPSDEPLSGFADIINLPEDSLAIPSSDIGDKQGEAYTAAQDHRHEDADHHDIEAPLALPRAPLVKESFAAAVAGSTRAPPKDKGTVSSTKERRHATKLRLVYKELDDVLVVVIDDKGREQMRDRLRKWSSRTAGAASHHARKEACAYRHPFYALSRNAILSQFWRDIDLQMPNEIMDDAGAPSSYPAPSALKLRSVIYSGAKQNVPYPWTSVDLLSGFDVTCLDLRCDVTVDDCVKLAEVQATSRDVLLSLKVAHLAAGQADTPGIPTDTDTYNRIKALTISSMAPDVVLEDIFGKVCPQTGLWRLLCNVAGLQIGANLWQWFVNSRVNLSSLMAVDIQYTVTQSIGVQKLAESFSHITPVTRVIGPDMMILHGSASI</sequence>
<accession>A0A550CB50</accession>
<protein>
    <submittedName>
        <fullName evidence="2">Uncharacterized protein</fullName>
    </submittedName>
</protein>
<evidence type="ECO:0000313" key="3">
    <source>
        <dbReference type="Proteomes" id="UP000320762"/>
    </source>
</evidence>
<dbReference type="Proteomes" id="UP000320762">
    <property type="component" value="Unassembled WGS sequence"/>
</dbReference>
<reference evidence="2 3" key="1">
    <citation type="journal article" date="2019" name="New Phytol.">
        <title>Comparative genomics reveals unique wood-decay strategies and fruiting body development in the Schizophyllaceae.</title>
        <authorList>
            <person name="Almasi E."/>
            <person name="Sahu N."/>
            <person name="Krizsan K."/>
            <person name="Balint B."/>
            <person name="Kovacs G.M."/>
            <person name="Kiss B."/>
            <person name="Cseklye J."/>
            <person name="Drula E."/>
            <person name="Henrissat B."/>
            <person name="Nagy I."/>
            <person name="Chovatia M."/>
            <person name="Adam C."/>
            <person name="LaButti K."/>
            <person name="Lipzen A."/>
            <person name="Riley R."/>
            <person name="Grigoriev I.V."/>
            <person name="Nagy L.G."/>
        </authorList>
    </citation>
    <scope>NUCLEOTIDE SEQUENCE [LARGE SCALE GENOMIC DNA]</scope>
    <source>
        <strain evidence="2 3">NL-1724</strain>
    </source>
</reference>
<dbReference type="EMBL" id="VDMD01000014">
    <property type="protein sequence ID" value="TRM62030.1"/>
    <property type="molecule type" value="Genomic_DNA"/>
</dbReference>
<gene>
    <name evidence="2" type="ORF">BD626DRAFT_570250</name>
</gene>
<evidence type="ECO:0000313" key="2">
    <source>
        <dbReference type="EMBL" id="TRM62030.1"/>
    </source>
</evidence>